<dbReference type="AlphaFoldDB" id="A0A6M3LJX7"/>
<accession>A0A6M3LJX7</accession>
<organism evidence="1">
    <name type="scientific">viral metagenome</name>
    <dbReference type="NCBI Taxonomy" id="1070528"/>
    <lineage>
        <taxon>unclassified sequences</taxon>
        <taxon>metagenomes</taxon>
        <taxon>organismal metagenomes</taxon>
    </lineage>
</organism>
<reference evidence="1" key="1">
    <citation type="submission" date="2020-03" db="EMBL/GenBank/DDBJ databases">
        <title>The deep terrestrial virosphere.</title>
        <authorList>
            <person name="Holmfeldt K."/>
            <person name="Nilsson E."/>
            <person name="Simone D."/>
            <person name="Lopez-Fernandez M."/>
            <person name="Wu X."/>
            <person name="de Brujin I."/>
            <person name="Lundin D."/>
            <person name="Andersson A."/>
            <person name="Bertilsson S."/>
            <person name="Dopson M."/>
        </authorList>
    </citation>
    <scope>NUCLEOTIDE SEQUENCE</scope>
    <source>
        <strain evidence="1">MM415B05280</strain>
    </source>
</reference>
<evidence type="ECO:0000313" key="1">
    <source>
        <dbReference type="EMBL" id="QJA95586.1"/>
    </source>
</evidence>
<protein>
    <submittedName>
        <fullName evidence="1">Uncharacterized protein</fullName>
    </submittedName>
</protein>
<sequence>MTGGVKGSWQAVVDNIRELSKEVYVTLGMVFNEENVISCIEAVLYADSLNPSDIRIIPSAQYNKALTLLADLPTEILSKYPILRYRIINLRNGTPVRGIQDYDSHQCPLVLDDMFVAAGYHFPCVIYMREGGEPIGKINTNTRKERYAWFKNHNTHADNICRQNCLDVCREYNNAWESYRSAQ</sequence>
<proteinExistence type="predicted"/>
<name>A0A6M3LJX7_9ZZZZ</name>
<dbReference type="EMBL" id="MT143326">
    <property type="protein sequence ID" value="QJA95586.1"/>
    <property type="molecule type" value="Genomic_DNA"/>
</dbReference>
<gene>
    <name evidence="1" type="ORF">MM415B05280_0012</name>
</gene>